<reference evidence="9 10" key="1">
    <citation type="submission" date="2018-12" db="EMBL/GenBank/DDBJ databases">
        <authorList>
            <person name="Li F."/>
        </authorList>
    </citation>
    <scope>NUCLEOTIDE SEQUENCE [LARGE SCALE GENOMIC DNA]</scope>
    <source>
        <strain evidence="9 10">11W25H-1</strain>
    </source>
</reference>
<evidence type="ECO:0000256" key="6">
    <source>
        <dbReference type="ARBA" id="ARBA00023136"/>
    </source>
</evidence>
<keyword evidence="6 8" id="KW-0472">Membrane</keyword>
<evidence type="ECO:0000313" key="9">
    <source>
        <dbReference type="EMBL" id="RWZ51092.1"/>
    </source>
</evidence>
<dbReference type="Pfam" id="PF03773">
    <property type="entry name" value="ArsP_1"/>
    <property type="match status" value="1"/>
</dbReference>
<dbReference type="AlphaFoldDB" id="A0A444PTB5"/>
<dbReference type="Proteomes" id="UP000288547">
    <property type="component" value="Unassembled WGS sequence"/>
</dbReference>
<dbReference type="InterPro" id="IPR052923">
    <property type="entry name" value="UPF0718"/>
</dbReference>
<feature type="transmembrane region" description="Helical" evidence="8">
    <location>
        <begin position="220"/>
        <end position="239"/>
    </location>
</feature>
<comment type="subcellular location">
    <subcellularLocation>
        <location evidence="1">Cell membrane</location>
        <topology evidence="1">Multi-pass membrane protein</topology>
    </subcellularLocation>
</comment>
<keyword evidence="5 8" id="KW-1133">Transmembrane helix</keyword>
<keyword evidence="4 8" id="KW-0812">Transmembrane</keyword>
<feature type="transmembrane region" description="Helical" evidence="8">
    <location>
        <begin position="78"/>
        <end position="98"/>
    </location>
</feature>
<protein>
    <submittedName>
        <fullName evidence="9">Permease</fullName>
    </submittedName>
</protein>
<comment type="caution">
    <text evidence="9">The sequence shown here is derived from an EMBL/GenBank/DDBJ whole genome shotgun (WGS) entry which is preliminary data.</text>
</comment>
<evidence type="ECO:0000256" key="2">
    <source>
        <dbReference type="ARBA" id="ARBA00006386"/>
    </source>
</evidence>
<evidence type="ECO:0000256" key="7">
    <source>
        <dbReference type="SAM" id="MobiDB-lite"/>
    </source>
</evidence>
<feature type="transmembrane region" description="Helical" evidence="8">
    <location>
        <begin position="375"/>
        <end position="397"/>
    </location>
</feature>
<dbReference type="InterPro" id="IPR005524">
    <property type="entry name" value="DUF318"/>
</dbReference>
<gene>
    <name evidence="9" type="ORF">ELQ90_09880</name>
</gene>
<feature type="region of interest" description="Disordered" evidence="7">
    <location>
        <begin position="19"/>
        <end position="73"/>
    </location>
</feature>
<feature type="transmembrane region" description="Helical" evidence="8">
    <location>
        <begin position="335"/>
        <end position="355"/>
    </location>
</feature>
<name>A0A444PTB5_9MICO</name>
<evidence type="ECO:0000256" key="1">
    <source>
        <dbReference type="ARBA" id="ARBA00004651"/>
    </source>
</evidence>
<feature type="transmembrane region" description="Helical" evidence="8">
    <location>
        <begin position="119"/>
        <end position="141"/>
    </location>
</feature>
<feature type="transmembrane region" description="Helical" evidence="8">
    <location>
        <begin position="306"/>
        <end position="328"/>
    </location>
</feature>
<evidence type="ECO:0000256" key="3">
    <source>
        <dbReference type="ARBA" id="ARBA00022475"/>
    </source>
</evidence>
<organism evidence="9 10">
    <name type="scientific">Labedella phragmitis</name>
    <dbReference type="NCBI Taxonomy" id="2498849"/>
    <lineage>
        <taxon>Bacteria</taxon>
        <taxon>Bacillati</taxon>
        <taxon>Actinomycetota</taxon>
        <taxon>Actinomycetes</taxon>
        <taxon>Micrococcales</taxon>
        <taxon>Microbacteriaceae</taxon>
        <taxon>Labedella</taxon>
    </lineage>
</organism>
<keyword evidence="10" id="KW-1185">Reference proteome</keyword>
<dbReference type="PANTHER" id="PTHR34184">
    <property type="entry name" value="UPF0718 PROTEIN YCGR"/>
    <property type="match status" value="1"/>
</dbReference>
<evidence type="ECO:0000256" key="4">
    <source>
        <dbReference type="ARBA" id="ARBA00022692"/>
    </source>
</evidence>
<feature type="transmembrane region" description="Helical" evidence="8">
    <location>
        <begin position="195"/>
        <end position="214"/>
    </location>
</feature>
<dbReference type="GO" id="GO:0005886">
    <property type="term" value="C:plasma membrane"/>
    <property type="evidence" value="ECO:0007669"/>
    <property type="project" value="UniProtKB-SubCell"/>
</dbReference>
<sequence length="398" mass="42167">MSICLVGTPAVRHIVGCRPRSGRTSRRAATERSISAHGEHRCHGGYPGLVPAEPTRSTATAPPSGHVAASPRNPAGSWRAPAIGAGIVLVVLVAIRLLSPERLDVPQAFSDFFTLTLSVLIESLPFVVLGVLLSILVQVWLPAGVIERFLPSQPFLRRACISLLGMFLPVCECGNVPLARGLIMRGFTVPESITFLIAAPILNPIVIVTTHAAFGWDSGILVWRILGGFVLANLIGWIYSRHPRPGSLLTPAFEEACRREEHSHGTRLGQSVEQFQTEARAVMPALIIGCSIAGAVQVLVPRAALVALGTNPVLSVAALMLLALVISICSNVDAFFVLSFGSTFLPGAIVAFLVLGPVVDVKLLALMRTTFTTKTLAQITLVAILFTGALGLVVNLVG</sequence>
<dbReference type="OrthoDB" id="9810876at2"/>
<comment type="similarity">
    <text evidence="2">Belongs to the UPF0718 family.</text>
</comment>
<dbReference type="PANTHER" id="PTHR34184:SF4">
    <property type="entry name" value="UPF0718 PROTEIN YCGR"/>
    <property type="match status" value="1"/>
</dbReference>
<evidence type="ECO:0000313" key="10">
    <source>
        <dbReference type="Proteomes" id="UP000288547"/>
    </source>
</evidence>
<proteinExistence type="inferred from homology"/>
<evidence type="ECO:0000256" key="5">
    <source>
        <dbReference type="ARBA" id="ARBA00022989"/>
    </source>
</evidence>
<accession>A0A444PTB5</accession>
<evidence type="ECO:0000256" key="8">
    <source>
        <dbReference type="SAM" id="Phobius"/>
    </source>
</evidence>
<feature type="transmembrane region" description="Helical" evidence="8">
    <location>
        <begin position="161"/>
        <end position="183"/>
    </location>
</feature>
<dbReference type="EMBL" id="RZNB01000003">
    <property type="protein sequence ID" value="RWZ51092.1"/>
    <property type="molecule type" value="Genomic_DNA"/>
</dbReference>
<keyword evidence="3" id="KW-1003">Cell membrane</keyword>